<name>A0A4S5D6V6_9ACTN</name>
<keyword evidence="4" id="KW-1185">Reference proteome</keyword>
<dbReference type="Proteomes" id="UP000305282">
    <property type="component" value="Unassembled WGS sequence"/>
</dbReference>
<gene>
    <name evidence="3" type="ORF">E7Y31_18505</name>
</gene>
<evidence type="ECO:0000256" key="1">
    <source>
        <dbReference type="SAM" id="MobiDB-lite"/>
    </source>
</evidence>
<feature type="region of interest" description="Disordered" evidence="1">
    <location>
        <begin position="51"/>
        <end position="94"/>
    </location>
</feature>
<sequence length="94" mass="10161">MDSGFEWDRILIAVALLATMFLLPALVIWRDQVRDRRRFGASALSRPVRYGPDGAAYREGMAPTGSPGSPVSPVGRDGRDDASAPLTMSETPGR</sequence>
<keyword evidence="2" id="KW-0472">Membrane</keyword>
<dbReference type="AlphaFoldDB" id="A0A4S5D6V6"/>
<dbReference type="OrthoDB" id="3215040at2"/>
<feature type="compositionally biased region" description="Low complexity" evidence="1">
    <location>
        <begin position="65"/>
        <end position="75"/>
    </location>
</feature>
<evidence type="ECO:0000256" key="2">
    <source>
        <dbReference type="SAM" id="Phobius"/>
    </source>
</evidence>
<feature type="transmembrane region" description="Helical" evidence="2">
    <location>
        <begin position="12"/>
        <end position="29"/>
    </location>
</feature>
<organism evidence="3 4">
    <name type="scientific">Candidatus Frankia alpina</name>
    <dbReference type="NCBI Taxonomy" id="2699483"/>
    <lineage>
        <taxon>Bacteria</taxon>
        <taxon>Bacillati</taxon>
        <taxon>Actinomycetota</taxon>
        <taxon>Actinomycetes</taxon>
        <taxon>Frankiales</taxon>
        <taxon>Frankiaceae</taxon>
        <taxon>Frankia</taxon>
    </lineage>
</organism>
<proteinExistence type="predicted"/>
<dbReference type="EMBL" id="SSXH01000598">
    <property type="protein sequence ID" value="THJ54700.1"/>
    <property type="molecule type" value="Genomic_DNA"/>
</dbReference>
<protein>
    <submittedName>
        <fullName evidence="3">Uncharacterized protein</fullName>
    </submittedName>
</protein>
<evidence type="ECO:0000313" key="4">
    <source>
        <dbReference type="Proteomes" id="UP000305282"/>
    </source>
</evidence>
<keyword evidence="2" id="KW-1133">Transmembrane helix</keyword>
<reference evidence="3 4" key="1">
    <citation type="submission" date="2019-04" db="EMBL/GenBank/DDBJ databases">
        <title>Draft genome sequences for three unisolated Alnus-infective Frankia Sp+ strains, AgTrS, AiOr and AvVan, the first sequenced Frankia strains able to sporulate in-planta.</title>
        <authorList>
            <person name="Bethencourt L."/>
            <person name="Vautrin F."/>
            <person name="Taib N."/>
            <person name="Dubost A."/>
            <person name="Castro-Garcia L."/>
            <person name="Imbaud O."/>
            <person name="Abrouk D."/>
            <person name="Fournier P."/>
            <person name="Briolay J."/>
            <person name="Nguyen A."/>
            <person name="Normand P."/>
            <person name="Fernandez M.P."/>
            <person name="Brochier-Armanet C."/>
            <person name="Herrera-Belaroussi A."/>
        </authorList>
    </citation>
    <scope>NUCLEOTIDE SEQUENCE [LARGE SCALE GENOMIC DNA]</scope>
    <source>
        <strain evidence="3 4">AvVan</strain>
    </source>
</reference>
<accession>A0A4S5D6V6</accession>
<keyword evidence="2" id="KW-0812">Transmembrane</keyword>
<evidence type="ECO:0000313" key="3">
    <source>
        <dbReference type="EMBL" id="THJ54700.1"/>
    </source>
</evidence>
<comment type="caution">
    <text evidence="3">The sequence shown here is derived from an EMBL/GenBank/DDBJ whole genome shotgun (WGS) entry which is preliminary data.</text>
</comment>
<dbReference type="RefSeq" id="WP_136449165.1">
    <property type="nucleotide sequence ID" value="NZ_CADCWT010000089.1"/>
</dbReference>